<keyword evidence="2" id="KW-1185">Reference proteome</keyword>
<accession>A0A182NXL2</accession>
<sequence length="34" mass="4056">MLTAVKKATARLPRHHDLSFPQTLRFRSKEDTFR</sequence>
<reference evidence="2" key="1">
    <citation type="submission" date="2013-03" db="EMBL/GenBank/DDBJ databases">
        <title>The Genome Sequence of Anopheles dirus WRAIR2.</title>
        <authorList>
            <consortium name="The Broad Institute Genomics Platform"/>
            <person name="Neafsey D.E."/>
            <person name="Walton C."/>
            <person name="Walker B."/>
            <person name="Young S.K."/>
            <person name="Zeng Q."/>
            <person name="Gargeya S."/>
            <person name="Fitzgerald M."/>
            <person name="Haas B."/>
            <person name="Abouelleil A."/>
            <person name="Allen A.W."/>
            <person name="Alvarado L."/>
            <person name="Arachchi H.M."/>
            <person name="Berlin A.M."/>
            <person name="Chapman S.B."/>
            <person name="Gainer-Dewar J."/>
            <person name="Goldberg J."/>
            <person name="Griggs A."/>
            <person name="Gujja S."/>
            <person name="Hansen M."/>
            <person name="Howarth C."/>
            <person name="Imamovic A."/>
            <person name="Ireland A."/>
            <person name="Larimer J."/>
            <person name="McCowan C."/>
            <person name="Murphy C."/>
            <person name="Pearson M."/>
            <person name="Poon T.W."/>
            <person name="Priest M."/>
            <person name="Roberts A."/>
            <person name="Saif S."/>
            <person name="Shea T."/>
            <person name="Sisk P."/>
            <person name="Sykes S."/>
            <person name="Wortman J."/>
            <person name="Nusbaum C."/>
            <person name="Birren B."/>
        </authorList>
    </citation>
    <scope>NUCLEOTIDE SEQUENCE [LARGE SCALE GENOMIC DNA]</scope>
    <source>
        <strain evidence="2">WRAIR2</strain>
    </source>
</reference>
<proteinExistence type="predicted"/>
<protein>
    <submittedName>
        <fullName evidence="1">Uncharacterized protein</fullName>
    </submittedName>
</protein>
<dbReference type="AlphaFoldDB" id="A0A182NXL2"/>
<evidence type="ECO:0000313" key="2">
    <source>
        <dbReference type="Proteomes" id="UP000075884"/>
    </source>
</evidence>
<dbReference type="EnsemblMetazoa" id="ADIR014589-RA">
    <property type="protein sequence ID" value="ADIR014589-PA"/>
    <property type="gene ID" value="ADIR014589"/>
</dbReference>
<dbReference type="Proteomes" id="UP000075884">
    <property type="component" value="Unassembled WGS sequence"/>
</dbReference>
<organism evidence="1 2">
    <name type="scientific">Anopheles dirus</name>
    <dbReference type="NCBI Taxonomy" id="7168"/>
    <lineage>
        <taxon>Eukaryota</taxon>
        <taxon>Metazoa</taxon>
        <taxon>Ecdysozoa</taxon>
        <taxon>Arthropoda</taxon>
        <taxon>Hexapoda</taxon>
        <taxon>Insecta</taxon>
        <taxon>Pterygota</taxon>
        <taxon>Neoptera</taxon>
        <taxon>Endopterygota</taxon>
        <taxon>Diptera</taxon>
        <taxon>Nematocera</taxon>
        <taxon>Culicoidea</taxon>
        <taxon>Culicidae</taxon>
        <taxon>Anophelinae</taxon>
        <taxon>Anopheles</taxon>
    </lineage>
</organism>
<evidence type="ECO:0000313" key="1">
    <source>
        <dbReference type="EnsemblMetazoa" id="ADIR014589-PA"/>
    </source>
</evidence>
<dbReference type="VEuPathDB" id="VectorBase:ADIR014589"/>
<reference evidence="1" key="2">
    <citation type="submission" date="2020-05" db="UniProtKB">
        <authorList>
            <consortium name="EnsemblMetazoa"/>
        </authorList>
    </citation>
    <scope>IDENTIFICATION</scope>
    <source>
        <strain evidence="1">WRAIR2</strain>
    </source>
</reference>
<name>A0A182NXL2_9DIPT</name>